<reference evidence="8" key="1">
    <citation type="submission" date="2024-06" db="EMBL/GenBank/DDBJ databases">
        <authorList>
            <person name="Liu X."/>
            <person name="Lenzi L."/>
            <person name="Haldenby T S."/>
            <person name="Uol C."/>
        </authorList>
    </citation>
    <scope>NUCLEOTIDE SEQUENCE</scope>
</reference>
<keyword evidence="2" id="KW-0677">Repeat</keyword>
<keyword evidence="3 5" id="KW-0863">Zinc-finger</keyword>
<sequence>MAAVSRRPFVVCYICGREFGSASIGIHEPQCLKKWRQQNNLRPKSERLPTPVKPDTQLNIDPTQPIDSKRNVLAKSQFNEAAAMAAKLNLVPCPICERTFNADRIDIHKRFCKGKSKVKELTRNYNNSTRTEQSLILETCKEFANPVQTDALHSEGEYGERRYGF</sequence>
<evidence type="ECO:0000256" key="1">
    <source>
        <dbReference type="ARBA" id="ARBA00022723"/>
    </source>
</evidence>
<name>A0AAV2TLB4_CALDB</name>
<dbReference type="EMBL" id="CAXLJL010000378">
    <property type="protein sequence ID" value="CAL5137044.1"/>
    <property type="molecule type" value="Genomic_DNA"/>
</dbReference>
<evidence type="ECO:0000256" key="5">
    <source>
        <dbReference type="PROSITE-ProRule" id="PRU01371"/>
    </source>
</evidence>
<evidence type="ECO:0000256" key="4">
    <source>
        <dbReference type="ARBA" id="ARBA00022833"/>
    </source>
</evidence>
<dbReference type="PANTHER" id="PTHR13555">
    <property type="entry name" value="C2H2 ZINC FINGER CGI-62-RELATED"/>
    <property type="match status" value="1"/>
</dbReference>
<evidence type="ECO:0000313" key="8">
    <source>
        <dbReference type="EMBL" id="CAL5137044.1"/>
    </source>
</evidence>
<dbReference type="PROSITE" id="PS52027">
    <property type="entry name" value="ZF_C2HC_C3H"/>
    <property type="match status" value="2"/>
</dbReference>
<keyword evidence="4" id="KW-0862">Zinc</keyword>
<keyword evidence="1" id="KW-0479">Metal-binding</keyword>
<dbReference type="InterPro" id="IPR026319">
    <property type="entry name" value="ZC2HC1A/B-like"/>
</dbReference>
<dbReference type="InterPro" id="IPR049899">
    <property type="entry name" value="Znf_C2HC_C3H"/>
</dbReference>
<feature type="domain" description="C2HC/C3H-type" evidence="7">
    <location>
        <begin position="89"/>
        <end position="118"/>
    </location>
</feature>
<dbReference type="GO" id="GO:0008270">
    <property type="term" value="F:zinc ion binding"/>
    <property type="evidence" value="ECO:0007669"/>
    <property type="project" value="UniProtKB-KW"/>
</dbReference>
<accession>A0AAV2TLB4</accession>
<dbReference type="AlphaFoldDB" id="A0AAV2TLB4"/>
<evidence type="ECO:0000256" key="6">
    <source>
        <dbReference type="SAM" id="MobiDB-lite"/>
    </source>
</evidence>
<proteinExistence type="predicted"/>
<feature type="domain" description="C2HC/C3H-type" evidence="7">
    <location>
        <begin position="8"/>
        <end position="37"/>
    </location>
</feature>
<organism evidence="8 9">
    <name type="scientific">Calicophoron daubneyi</name>
    <name type="common">Rumen fluke</name>
    <name type="synonym">Paramphistomum daubneyi</name>
    <dbReference type="NCBI Taxonomy" id="300641"/>
    <lineage>
        <taxon>Eukaryota</taxon>
        <taxon>Metazoa</taxon>
        <taxon>Spiralia</taxon>
        <taxon>Lophotrochozoa</taxon>
        <taxon>Platyhelminthes</taxon>
        <taxon>Trematoda</taxon>
        <taxon>Digenea</taxon>
        <taxon>Plagiorchiida</taxon>
        <taxon>Pronocephalata</taxon>
        <taxon>Paramphistomoidea</taxon>
        <taxon>Paramphistomidae</taxon>
        <taxon>Calicophoron</taxon>
    </lineage>
</organism>
<dbReference type="Proteomes" id="UP001497525">
    <property type="component" value="Unassembled WGS sequence"/>
</dbReference>
<comment type="caution">
    <text evidence="8">The sequence shown here is derived from an EMBL/GenBank/DDBJ whole genome shotgun (WGS) entry which is preliminary data.</text>
</comment>
<dbReference type="Pfam" id="PF13913">
    <property type="entry name" value="zf-C2HC_2"/>
    <property type="match status" value="2"/>
</dbReference>
<evidence type="ECO:0000259" key="7">
    <source>
        <dbReference type="PROSITE" id="PS52027"/>
    </source>
</evidence>
<evidence type="ECO:0000256" key="2">
    <source>
        <dbReference type="ARBA" id="ARBA00022737"/>
    </source>
</evidence>
<protein>
    <recommendedName>
        <fullName evidence="7">C2HC/C3H-type domain-containing protein</fullName>
    </recommendedName>
</protein>
<dbReference type="Gene3D" id="3.30.160.60">
    <property type="entry name" value="Classic Zinc Finger"/>
    <property type="match status" value="2"/>
</dbReference>
<gene>
    <name evidence="8" type="ORF">CDAUBV1_LOCUS11319</name>
</gene>
<dbReference type="PANTHER" id="PTHR13555:SF68">
    <property type="entry name" value="ZINC FINGER PROTEIN 474"/>
    <property type="match status" value="1"/>
</dbReference>
<evidence type="ECO:0000313" key="9">
    <source>
        <dbReference type="Proteomes" id="UP001497525"/>
    </source>
</evidence>
<evidence type="ECO:0000256" key="3">
    <source>
        <dbReference type="ARBA" id="ARBA00022771"/>
    </source>
</evidence>
<feature type="region of interest" description="Disordered" evidence="6">
    <location>
        <begin position="42"/>
        <end position="64"/>
    </location>
</feature>